<sequence>MKLNSSQKRIDFLSTVLLISATVFIALSFAVFYFDTVLEKESLYTTLVRGVLIFDFIAIVIGHEIMKREKRKSRNSAYTFMVIRK</sequence>
<dbReference type="EMBL" id="JBHULH010000012">
    <property type="protein sequence ID" value="MFD2568645.1"/>
    <property type="molecule type" value="Genomic_DNA"/>
</dbReference>
<feature type="transmembrane region" description="Helical" evidence="1">
    <location>
        <begin position="46"/>
        <end position="66"/>
    </location>
</feature>
<evidence type="ECO:0000256" key="1">
    <source>
        <dbReference type="SAM" id="Phobius"/>
    </source>
</evidence>
<gene>
    <name evidence="2" type="ORF">ACFSRZ_14810</name>
</gene>
<keyword evidence="1" id="KW-1133">Transmembrane helix</keyword>
<name>A0ABW5LVJ3_9FLAO</name>
<feature type="transmembrane region" description="Helical" evidence="1">
    <location>
        <begin position="12"/>
        <end position="34"/>
    </location>
</feature>
<accession>A0ABW5LVJ3</accession>
<reference evidence="3" key="1">
    <citation type="journal article" date="2019" name="Int. J. Syst. Evol. Microbiol.">
        <title>The Global Catalogue of Microorganisms (GCM) 10K type strain sequencing project: providing services to taxonomists for standard genome sequencing and annotation.</title>
        <authorList>
            <consortium name="The Broad Institute Genomics Platform"/>
            <consortium name="The Broad Institute Genome Sequencing Center for Infectious Disease"/>
            <person name="Wu L."/>
            <person name="Ma J."/>
        </authorList>
    </citation>
    <scope>NUCLEOTIDE SEQUENCE [LARGE SCALE GENOMIC DNA]</scope>
    <source>
        <strain evidence="3">KCTC 52127</strain>
    </source>
</reference>
<comment type="caution">
    <text evidence="2">The sequence shown here is derived from an EMBL/GenBank/DDBJ whole genome shotgun (WGS) entry which is preliminary data.</text>
</comment>
<dbReference type="Proteomes" id="UP001597508">
    <property type="component" value="Unassembled WGS sequence"/>
</dbReference>
<keyword evidence="3" id="KW-1185">Reference proteome</keyword>
<evidence type="ECO:0000313" key="3">
    <source>
        <dbReference type="Proteomes" id="UP001597508"/>
    </source>
</evidence>
<evidence type="ECO:0000313" key="2">
    <source>
        <dbReference type="EMBL" id="MFD2568645.1"/>
    </source>
</evidence>
<organism evidence="2 3">
    <name type="scientific">Pseudotenacibaculum haliotis</name>
    <dbReference type="NCBI Taxonomy" id="1862138"/>
    <lineage>
        <taxon>Bacteria</taxon>
        <taxon>Pseudomonadati</taxon>
        <taxon>Bacteroidota</taxon>
        <taxon>Flavobacteriia</taxon>
        <taxon>Flavobacteriales</taxon>
        <taxon>Flavobacteriaceae</taxon>
        <taxon>Pseudotenacibaculum</taxon>
    </lineage>
</organism>
<proteinExistence type="predicted"/>
<protein>
    <submittedName>
        <fullName evidence="2">Uncharacterized protein</fullName>
    </submittedName>
</protein>
<keyword evidence="1" id="KW-0472">Membrane</keyword>
<dbReference type="RefSeq" id="WP_379667352.1">
    <property type="nucleotide sequence ID" value="NZ_JBHULH010000012.1"/>
</dbReference>
<keyword evidence="1" id="KW-0812">Transmembrane</keyword>